<dbReference type="GO" id="GO:0006367">
    <property type="term" value="P:transcription initiation at RNA polymerase II promoter"/>
    <property type="evidence" value="ECO:0007669"/>
    <property type="project" value="TreeGrafter"/>
</dbReference>
<dbReference type="GO" id="GO:0016787">
    <property type="term" value="F:hydrolase activity"/>
    <property type="evidence" value="ECO:0007669"/>
    <property type="project" value="UniProtKB-KW"/>
</dbReference>
<proteinExistence type="predicted"/>
<dbReference type="GO" id="GO:0005524">
    <property type="term" value="F:ATP binding"/>
    <property type="evidence" value="ECO:0007669"/>
    <property type="project" value="UniProtKB-KW"/>
</dbReference>
<accession>A0A7J7RM68</accession>
<dbReference type="PANTHER" id="PTHR11274:SF0">
    <property type="entry name" value="GENERAL TRANSCRIPTION AND DNA REPAIR FACTOR IIH HELICASE SUBUNIT XPB"/>
    <property type="match status" value="1"/>
</dbReference>
<feature type="compositionally biased region" description="Basic and acidic residues" evidence="5">
    <location>
        <begin position="45"/>
        <end position="55"/>
    </location>
</feature>
<evidence type="ECO:0000313" key="8">
    <source>
        <dbReference type="Proteomes" id="UP000558488"/>
    </source>
</evidence>
<dbReference type="GO" id="GO:0097550">
    <property type="term" value="C:transcription preinitiation complex"/>
    <property type="evidence" value="ECO:0007669"/>
    <property type="project" value="TreeGrafter"/>
</dbReference>
<evidence type="ECO:0000256" key="2">
    <source>
        <dbReference type="ARBA" id="ARBA00022801"/>
    </source>
</evidence>
<evidence type="ECO:0000256" key="5">
    <source>
        <dbReference type="SAM" id="MobiDB-lite"/>
    </source>
</evidence>
<dbReference type="GO" id="GO:0005675">
    <property type="term" value="C:transcription factor TFIIH holo complex"/>
    <property type="evidence" value="ECO:0007669"/>
    <property type="project" value="TreeGrafter"/>
</dbReference>
<dbReference type="InterPro" id="IPR050615">
    <property type="entry name" value="ATP-dep_DNA_Helicase"/>
</dbReference>
<dbReference type="Pfam" id="PF13625">
    <property type="entry name" value="Helicase_C_3"/>
    <property type="match status" value="1"/>
</dbReference>
<dbReference type="GO" id="GO:0043138">
    <property type="term" value="F:3'-5' DNA helicase activity"/>
    <property type="evidence" value="ECO:0007669"/>
    <property type="project" value="TreeGrafter"/>
</dbReference>
<dbReference type="AlphaFoldDB" id="A0A7J7RM68"/>
<keyword evidence="4" id="KW-0067">ATP-binding</keyword>
<feature type="compositionally biased region" description="Basic and acidic residues" evidence="5">
    <location>
        <begin position="1"/>
        <end position="11"/>
    </location>
</feature>
<feature type="region of interest" description="Disordered" evidence="5">
    <location>
        <begin position="1"/>
        <end position="55"/>
    </location>
</feature>
<dbReference type="PANTHER" id="PTHR11274">
    <property type="entry name" value="RAD25/XP-B DNA REPAIR HELICASE"/>
    <property type="match status" value="1"/>
</dbReference>
<evidence type="ECO:0000256" key="1">
    <source>
        <dbReference type="ARBA" id="ARBA00022741"/>
    </source>
</evidence>
<evidence type="ECO:0000256" key="4">
    <source>
        <dbReference type="ARBA" id="ARBA00022840"/>
    </source>
</evidence>
<dbReference type="GO" id="GO:0000112">
    <property type="term" value="C:nucleotide-excision repair factor 3 complex"/>
    <property type="evidence" value="ECO:0007669"/>
    <property type="project" value="TreeGrafter"/>
</dbReference>
<comment type="caution">
    <text evidence="7">The sequence shown here is derived from an EMBL/GenBank/DDBJ whole genome shotgun (WGS) entry which is preliminary data.</text>
</comment>
<feature type="domain" description="Helicase XPB/Ssl2 N-terminal" evidence="6">
    <location>
        <begin position="76"/>
        <end position="157"/>
    </location>
</feature>
<sequence>MGKRDRAERDKKKAKRRHCEDEEEDEDEAPGNDSPEAVPSAAGKQVEEAGTKLDEYGAKDYRPLMPLKADHASRPLWVAPDGHIFLEAFSPVYKYAQDFLVAIAEPVCRPAHVHEYKLTAYSLYAAVSVGLQTSDITEYLRKLSKTGVPDGIVQFIKVLC</sequence>
<dbReference type="EMBL" id="JACAGB010000066">
    <property type="protein sequence ID" value="KAF6277300.1"/>
    <property type="molecule type" value="Genomic_DNA"/>
</dbReference>
<evidence type="ECO:0000259" key="6">
    <source>
        <dbReference type="Pfam" id="PF13625"/>
    </source>
</evidence>
<name>A0A7J7RM68_PIPKU</name>
<keyword evidence="8" id="KW-1185">Reference proteome</keyword>
<keyword evidence="1" id="KW-0547">Nucleotide-binding</keyword>
<organism evidence="7 8">
    <name type="scientific">Pipistrellus kuhlii</name>
    <name type="common">Kuhl's pipistrelle</name>
    <dbReference type="NCBI Taxonomy" id="59472"/>
    <lineage>
        <taxon>Eukaryota</taxon>
        <taxon>Metazoa</taxon>
        <taxon>Chordata</taxon>
        <taxon>Craniata</taxon>
        <taxon>Vertebrata</taxon>
        <taxon>Euteleostomi</taxon>
        <taxon>Mammalia</taxon>
        <taxon>Eutheria</taxon>
        <taxon>Laurasiatheria</taxon>
        <taxon>Chiroptera</taxon>
        <taxon>Yangochiroptera</taxon>
        <taxon>Vespertilionidae</taxon>
        <taxon>Pipistrellus</taxon>
    </lineage>
</organism>
<evidence type="ECO:0000256" key="3">
    <source>
        <dbReference type="ARBA" id="ARBA00022806"/>
    </source>
</evidence>
<evidence type="ECO:0000313" key="7">
    <source>
        <dbReference type="EMBL" id="KAF6277300.1"/>
    </source>
</evidence>
<protein>
    <submittedName>
        <fullName evidence="7">ERCC excision repair 3, TFIIH core complex helicase subunit</fullName>
    </submittedName>
</protein>
<keyword evidence="3 7" id="KW-0347">Helicase</keyword>
<gene>
    <name evidence="7" type="ORF">mPipKuh1_004518</name>
</gene>
<dbReference type="InterPro" id="IPR032830">
    <property type="entry name" value="XPB/Ssl2_N"/>
</dbReference>
<reference evidence="7 8" key="1">
    <citation type="journal article" date="2020" name="Nature">
        <title>Six reference-quality genomes reveal evolution of bat adaptations.</title>
        <authorList>
            <person name="Jebb D."/>
            <person name="Huang Z."/>
            <person name="Pippel M."/>
            <person name="Hughes G.M."/>
            <person name="Lavrichenko K."/>
            <person name="Devanna P."/>
            <person name="Winkler S."/>
            <person name="Jermiin L.S."/>
            <person name="Skirmuntt E.C."/>
            <person name="Katzourakis A."/>
            <person name="Burkitt-Gray L."/>
            <person name="Ray D.A."/>
            <person name="Sullivan K.A.M."/>
            <person name="Roscito J.G."/>
            <person name="Kirilenko B.M."/>
            <person name="Davalos L.M."/>
            <person name="Corthals A.P."/>
            <person name="Power M.L."/>
            <person name="Jones G."/>
            <person name="Ransome R.D."/>
            <person name="Dechmann D.K.N."/>
            <person name="Locatelli A.G."/>
            <person name="Puechmaille S.J."/>
            <person name="Fedrigo O."/>
            <person name="Jarvis E.D."/>
            <person name="Hiller M."/>
            <person name="Vernes S.C."/>
            <person name="Myers E.W."/>
            <person name="Teeling E.C."/>
        </authorList>
    </citation>
    <scope>NUCLEOTIDE SEQUENCE [LARGE SCALE GENOMIC DNA]</scope>
    <source>
        <strain evidence="7">MPipKuh1</strain>
        <tissue evidence="7">Flight muscle</tissue>
    </source>
</reference>
<feature type="compositionally biased region" description="Acidic residues" evidence="5">
    <location>
        <begin position="21"/>
        <end position="30"/>
    </location>
</feature>
<dbReference type="Proteomes" id="UP000558488">
    <property type="component" value="Unassembled WGS sequence"/>
</dbReference>
<keyword evidence="2" id="KW-0378">Hydrolase</keyword>